<evidence type="ECO:0000313" key="5">
    <source>
        <dbReference type="EMBL" id="ESR22515.1"/>
    </source>
</evidence>
<dbReference type="RefSeq" id="WP_023434186.1">
    <property type="nucleotide sequence ID" value="NZ_AWXZ01000042.1"/>
</dbReference>
<evidence type="ECO:0000256" key="4">
    <source>
        <dbReference type="ARBA" id="ARBA00022833"/>
    </source>
</evidence>
<evidence type="ECO:0000256" key="1">
    <source>
        <dbReference type="ARBA" id="ARBA00001947"/>
    </source>
</evidence>
<reference evidence="5 6" key="1">
    <citation type="journal article" date="2014" name="Genome Announc.">
        <title>Draft Genome Sequence of Lutibaculum baratangense Strain AMV1T, Isolated from a Mud Volcano in Andamans, India.</title>
        <authorList>
            <person name="Singh A."/>
            <person name="Sreenivas A."/>
            <person name="Sathyanarayana Reddy G."/>
            <person name="Pinnaka A.K."/>
            <person name="Shivaji S."/>
        </authorList>
    </citation>
    <scope>NUCLEOTIDE SEQUENCE [LARGE SCALE GENOMIC DNA]</scope>
    <source>
        <strain evidence="5 6">AMV1</strain>
    </source>
</reference>
<evidence type="ECO:0008006" key="7">
    <source>
        <dbReference type="Google" id="ProtNLM"/>
    </source>
</evidence>
<dbReference type="AlphaFoldDB" id="V4RGV1"/>
<dbReference type="PANTHER" id="PTHR37418">
    <property type="entry name" value="3-KETO-5-AMINOHEXANOATE CLEAVAGE ENZYME-RELATED"/>
    <property type="match status" value="1"/>
</dbReference>
<dbReference type="GO" id="GO:0046872">
    <property type="term" value="F:metal ion binding"/>
    <property type="evidence" value="ECO:0007669"/>
    <property type="project" value="UniProtKB-KW"/>
</dbReference>
<proteinExistence type="predicted"/>
<keyword evidence="4" id="KW-0862">Zinc</keyword>
<dbReference type="EMBL" id="AWXZ01000042">
    <property type="protein sequence ID" value="ESR22515.1"/>
    <property type="molecule type" value="Genomic_DNA"/>
</dbReference>
<keyword evidence="6" id="KW-1185">Reference proteome</keyword>
<comment type="cofactor">
    <cofactor evidence="1">
        <name>Zn(2+)</name>
        <dbReference type="ChEBI" id="CHEBI:29105"/>
    </cofactor>
</comment>
<comment type="caution">
    <text evidence="5">The sequence shown here is derived from an EMBL/GenBank/DDBJ whole genome shotgun (WGS) entry which is preliminary data.</text>
</comment>
<dbReference type="PATRIC" id="fig|631454.5.peg.4028"/>
<keyword evidence="2" id="KW-0808">Transferase</keyword>
<organism evidence="5 6">
    <name type="scientific">Lutibaculum baratangense AMV1</name>
    <dbReference type="NCBI Taxonomy" id="631454"/>
    <lineage>
        <taxon>Bacteria</taxon>
        <taxon>Pseudomonadati</taxon>
        <taxon>Pseudomonadota</taxon>
        <taxon>Alphaproteobacteria</taxon>
        <taxon>Hyphomicrobiales</taxon>
        <taxon>Tepidamorphaceae</taxon>
        <taxon>Lutibaculum</taxon>
    </lineage>
</organism>
<dbReference type="Pfam" id="PF05853">
    <property type="entry name" value="BKACE"/>
    <property type="match status" value="1"/>
</dbReference>
<evidence type="ECO:0000256" key="3">
    <source>
        <dbReference type="ARBA" id="ARBA00022723"/>
    </source>
</evidence>
<gene>
    <name evidence="5" type="ORF">N177_4080</name>
</gene>
<dbReference type="eggNOG" id="COG3246">
    <property type="taxonomic scope" value="Bacteria"/>
</dbReference>
<dbReference type="OrthoDB" id="9805277at2"/>
<sequence length="311" mass="33502">MTAPCVVTCAVTGSIHTPSMTPHLPVTADEIATSAIEAARAGAAILHLHARDPETGRPSSDPRHFMAFLPRIAAETDAVINITTGGSAVMTLEERLAPALEACPEMCSINMGSMNFALYPAAARITDWKNGWEKPFLEESDDLIFKNTPRDIAHVLEEMGSKRGARFEFECYDIGHIHMLHHFVLRGLVKAPIFVQFVLGVLGGAAAEASHLMHMKETADRLFGTGYQFSVIGAGRQQMPMAAISAAMGGHVRVGLEDSIWIEKGRLSSSNAEQVTRVRTIVEGIGRTVASPAEIREMLGLKGADQVAFVA</sequence>
<dbReference type="PANTHER" id="PTHR37418:SF2">
    <property type="entry name" value="3-KETO-5-AMINOHEXANOATE CLEAVAGE ENZYME"/>
    <property type="match status" value="1"/>
</dbReference>
<evidence type="ECO:0000256" key="2">
    <source>
        <dbReference type="ARBA" id="ARBA00022679"/>
    </source>
</evidence>
<dbReference type="GO" id="GO:0043720">
    <property type="term" value="F:3-keto-5-aminohexanoate cleavage activity"/>
    <property type="evidence" value="ECO:0007669"/>
    <property type="project" value="InterPro"/>
</dbReference>
<keyword evidence="3" id="KW-0479">Metal-binding</keyword>
<protein>
    <recommendedName>
        <fullName evidence="7">3-keto-5-aminohexanoate cleavage enzyme</fullName>
    </recommendedName>
</protein>
<accession>V4RGV1</accession>
<name>V4RGV1_9HYPH</name>
<dbReference type="STRING" id="631454.N177_4080"/>
<evidence type="ECO:0000313" key="6">
    <source>
        <dbReference type="Proteomes" id="UP000017819"/>
    </source>
</evidence>
<dbReference type="InterPro" id="IPR008567">
    <property type="entry name" value="BKACE"/>
</dbReference>
<dbReference type="Gene3D" id="3.20.20.70">
    <property type="entry name" value="Aldolase class I"/>
    <property type="match status" value="1"/>
</dbReference>
<dbReference type="InterPro" id="IPR013785">
    <property type="entry name" value="Aldolase_TIM"/>
</dbReference>
<dbReference type="Proteomes" id="UP000017819">
    <property type="component" value="Unassembled WGS sequence"/>
</dbReference>